<feature type="coiled-coil region" evidence="1">
    <location>
        <begin position="651"/>
        <end position="707"/>
    </location>
</feature>
<dbReference type="AlphaFoldDB" id="A0A8J3GDP2"/>
<evidence type="ECO:0000256" key="2">
    <source>
        <dbReference type="SAM" id="MobiDB-lite"/>
    </source>
</evidence>
<feature type="region of interest" description="Disordered" evidence="2">
    <location>
        <begin position="726"/>
        <end position="749"/>
    </location>
</feature>
<evidence type="ECO:0000313" key="5">
    <source>
        <dbReference type="Proteomes" id="UP000642829"/>
    </source>
</evidence>
<evidence type="ECO:0008006" key="6">
    <source>
        <dbReference type="Google" id="ProtNLM"/>
    </source>
</evidence>
<keyword evidence="1" id="KW-0175">Coiled coil</keyword>
<feature type="transmembrane region" description="Helical" evidence="3">
    <location>
        <begin position="144"/>
        <end position="163"/>
    </location>
</feature>
<feature type="region of interest" description="Disordered" evidence="2">
    <location>
        <begin position="921"/>
        <end position="1016"/>
    </location>
</feature>
<feature type="region of interest" description="Disordered" evidence="2">
    <location>
        <begin position="618"/>
        <end position="648"/>
    </location>
</feature>
<feature type="compositionally biased region" description="Low complexity" evidence="2">
    <location>
        <begin position="941"/>
        <end position="961"/>
    </location>
</feature>
<keyword evidence="3" id="KW-1133">Transmembrane helix</keyword>
<feature type="transmembrane region" description="Helical" evidence="3">
    <location>
        <begin position="56"/>
        <end position="79"/>
    </location>
</feature>
<accession>A0A8J3GDP2</accession>
<evidence type="ECO:0000256" key="1">
    <source>
        <dbReference type="SAM" id="Coils"/>
    </source>
</evidence>
<proteinExistence type="predicted"/>
<feature type="transmembrane region" description="Helical" evidence="3">
    <location>
        <begin position="20"/>
        <end position="44"/>
    </location>
</feature>
<dbReference type="EMBL" id="BMXG01000006">
    <property type="protein sequence ID" value="GHB97617.1"/>
    <property type="molecule type" value="Genomic_DNA"/>
</dbReference>
<sequence length="1098" mass="118815">MNPSPEFYERLKLQRGALLWLLLLVLGFSFLGAFSLAILIANALNSIEPWQEASAFQLVLVLTLVGGVGYLIALVVAFMRRPGLIYLARIIEERHPELRESLSTATEIQANGGPKNDLEAALFRSVEAQSEEINFRTATLPKRLHPLMLIGLVFVSFFMSNWARESAVMLKAQYHLADLRMGKSTGLLVEPGSADAPRGSDLDVEVVITRWRAEAMIDYRNAEGVVESYPMVHSGEVFDFTWYALEESFDYRVRTPSLQSEWFTVTVFEPPIIDEVEINLTPPSYTGEEPLAFSQLMDLFTVEGSAVTFQLVTAPTVQTWLRLGDEETAFEGEIAFTAEATTEYQFRLRNAEGREAITEEYLLEVKPDEPPTVAILDPAKDTQALLDEIVPLEIYAADDYGLSRIEVEISVSGLPRSPIVAFKANDHFPPEENVLPVIELSRLGVEFGDVVTYFAKAWDNREPEPQVSRSEIYFIEIVENIDKPDQDDEAAGGGGDGGKREEDVDLRAIITELKRLIRLAYRADFETGERRSLGSQELGAGLAEVATESQGILAKVGGVLGRIEEGMPYEMFLDAIYRMVDAEELANAGQPGEAIIPMQESMSLLIRLEKYLEALFPPQQQSGGQGQGQPSKGEGGGESKENEDGDSGMSIAEMQKALEEMNRMADEQAAMNRRFERASSKMGESERAELEKMQQDLGKEVQGLTSELGKLRQGTNVRDAMRSVDDQMSQAAGAAGEGDSNRAGRAGARARQGLMDAAGLLDERIRSEATAAIASLAQQAEKLSQGQGAAAADSRGAAASEVDEAGKDALKNQQAALNEDWGKLRQDMERLTGDLSGVFPEAAEALSEVATNAREQNIDREMSRAANALLYGRYSRAGSSQEQAAEGLGNLANQLDEAAGTLPGLSPTELRQLIDRVAEARRELGKGGEQLGEGEGEAGEAGKSGQSEGQGEGESAQAAKDGGPGAGKSPGQGQGEGQGEGQQGQGQSPGEGQGQGEGSQASQLGGLGDSISQAGRALKDDSLVRLGSELKATKGGEGAGGHSPASVLDSTARVLQEYLRQEIGDQRLRFNREGGPPPEKYRELVEEYFRDLAEEPSK</sequence>
<name>A0A8J3GDP2_9BACT</name>
<protein>
    <recommendedName>
        <fullName evidence="6">DUF4175 domain-containing protein</fullName>
    </recommendedName>
</protein>
<gene>
    <name evidence="4" type="ORF">GCM10007047_11830</name>
</gene>
<evidence type="ECO:0000256" key="3">
    <source>
        <dbReference type="SAM" id="Phobius"/>
    </source>
</evidence>
<comment type="caution">
    <text evidence="4">The sequence shown here is derived from an EMBL/GenBank/DDBJ whole genome shotgun (WGS) entry which is preliminary data.</text>
</comment>
<dbReference type="Proteomes" id="UP000642829">
    <property type="component" value="Unassembled WGS sequence"/>
</dbReference>
<organism evidence="4 5">
    <name type="scientific">Cerasicoccus arenae</name>
    <dbReference type="NCBI Taxonomy" id="424488"/>
    <lineage>
        <taxon>Bacteria</taxon>
        <taxon>Pseudomonadati</taxon>
        <taxon>Verrucomicrobiota</taxon>
        <taxon>Opitutia</taxon>
        <taxon>Puniceicoccales</taxon>
        <taxon>Cerasicoccaceae</taxon>
        <taxon>Cerasicoccus</taxon>
    </lineage>
</organism>
<reference evidence="4" key="2">
    <citation type="submission" date="2020-09" db="EMBL/GenBank/DDBJ databases">
        <authorList>
            <person name="Sun Q."/>
            <person name="Kim S."/>
        </authorList>
    </citation>
    <scope>NUCLEOTIDE SEQUENCE</scope>
    <source>
        <strain evidence="4">KCTC 12870</strain>
    </source>
</reference>
<evidence type="ECO:0000313" key="4">
    <source>
        <dbReference type="EMBL" id="GHB97617.1"/>
    </source>
</evidence>
<keyword evidence="5" id="KW-1185">Reference proteome</keyword>
<reference evidence="4" key="1">
    <citation type="journal article" date="2014" name="Int. J. Syst. Evol. Microbiol.">
        <title>Complete genome sequence of Corynebacterium casei LMG S-19264T (=DSM 44701T), isolated from a smear-ripened cheese.</title>
        <authorList>
            <consortium name="US DOE Joint Genome Institute (JGI-PGF)"/>
            <person name="Walter F."/>
            <person name="Albersmeier A."/>
            <person name="Kalinowski J."/>
            <person name="Ruckert C."/>
        </authorList>
    </citation>
    <scope>NUCLEOTIDE SEQUENCE</scope>
    <source>
        <strain evidence="4">KCTC 12870</strain>
    </source>
</reference>
<keyword evidence="3" id="KW-0812">Transmembrane</keyword>
<feature type="compositionally biased region" description="Low complexity" evidence="2">
    <location>
        <begin position="618"/>
        <end position="632"/>
    </location>
</feature>
<feature type="compositionally biased region" description="Gly residues" evidence="2">
    <location>
        <begin position="962"/>
        <end position="997"/>
    </location>
</feature>
<keyword evidence="3" id="KW-0472">Membrane</keyword>